<keyword evidence="2" id="KW-1185">Reference proteome</keyword>
<protein>
    <submittedName>
        <fullName evidence="1">Uncharacterized protein</fullName>
    </submittedName>
</protein>
<evidence type="ECO:0000313" key="2">
    <source>
        <dbReference type="Proteomes" id="UP000583556"/>
    </source>
</evidence>
<dbReference type="EMBL" id="JABBGM010000009">
    <property type="protein sequence ID" value="NML95424.1"/>
    <property type="molecule type" value="Genomic_DNA"/>
</dbReference>
<dbReference type="RefSeq" id="WP_169494627.1">
    <property type="nucleotide sequence ID" value="NZ_JABBGM010000009.1"/>
</dbReference>
<proteinExistence type="predicted"/>
<sequence>MSDAFYALEQRLIAKARALTEAQALARTLRRPAERWRKARLLWPLFAKD</sequence>
<accession>A0A7Y0GBX4</accession>
<comment type="caution">
    <text evidence="1">The sequence shown here is derived from an EMBL/GenBank/DDBJ whole genome shotgun (WGS) entry which is preliminary data.</text>
</comment>
<name>A0A7Y0GBX4_9SPHN</name>
<dbReference type="AlphaFoldDB" id="A0A7Y0GBX4"/>
<organism evidence="1 2">
    <name type="scientific">Novosphingobium olei</name>
    <dbReference type="NCBI Taxonomy" id="2728851"/>
    <lineage>
        <taxon>Bacteria</taxon>
        <taxon>Pseudomonadati</taxon>
        <taxon>Pseudomonadota</taxon>
        <taxon>Alphaproteobacteria</taxon>
        <taxon>Sphingomonadales</taxon>
        <taxon>Sphingomonadaceae</taxon>
        <taxon>Novosphingobium</taxon>
    </lineage>
</organism>
<reference evidence="1 2" key="1">
    <citation type="submission" date="2020-04" db="EMBL/GenBank/DDBJ databases">
        <title>Novosphingobium sp. TW-4 isolated from soil.</title>
        <authorList>
            <person name="Dahal R.H."/>
            <person name="Chaudhary D.K."/>
        </authorList>
    </citation>
    <scope>NUCLEOTIDE SEQUENCE [LARGE SCALE GENOMIC DNA]</scope>
    <source>
        <strain evidence="1 2">TW-4</strain>
    </source>
</reference>
<dbReference type="Proteomes" id="UP000583556">
    <property type="component" value="Unassembled WGS sequence"/>
</dbReference>
<gene>
    <name evidence="1" type="ORF">HHL27_17240</name>
</gene>
<evidence type="ECO:0000313" key="1">
    <source>
        <dbReference type="EMBL" id="NML95424.1"/>
    </source>
</evidence>